<proteinExistence type="predicted"/>
<accession>A0ABW3PCC3</accession>
<name>A0ABW3PCC3_9LACO</name>
<keyword evidence="5" id="KW-1185">Reference proteome</keyword>
<dbReference type="PANTHER" id="PTHR36925">
    <property type="entry name" value="COBALT-PRECORRIN-6A REDUCTASE"/>
    <property type="match status" value="1"/>
</dbReference>
<evidence type="ECO:0000256" key="2">
    <source>
        <dbReference type="ARBA" id="ARBA00022573"/>
    </source>
</evidence>
<reference evidence="5" key="1">
    <citation type="journal article" date="2019" name="Int. J. Syst. Evol. Microbiol.">
        <title>The Global Catalogue of Microorganisms (GCM) 10K type strain sequencing project: providing services to taxonomists for standard genome sequencing and annotation.</title>
        <authorList>
            <consortium name="The Broad Institute Genomics Platform"/>
            <consortium name="The Broad Institute Genome Sequencing Center for Infectious Disease"/>
            <person name="Wu L."/>
            <person name="Ma J."/>
        </authorList>
    </citation>
    <scope>NUCLEOTIDE SEQUENCE [LARGE SCALE GENOMIC DNA]</scope>
    <source>
        <strain evidence="5">CCUG 71848</strain>
    </source>
</reference>
<keyword evidence="2" id="KW-0169">Cobalamin biosynthesis</keyword>
<dbReference type="PROSITE" id="PS51014">
    <property type="entry name" value="COBK_CBIJ"/>
    <property type="match status" value="1"/>
</dbReference>
<evidence type="ECO:0000256" key="3">
    <source>
        <dbReference type="ARBA" id="ARBA00023002"/>
    </source>
</evidence>
<comment type="caution">
    <text evidence="4">The sequence shown here is derived from an EMBL/GenBank/DDBJ whole genome shotgun (WGS) entry which is preliminary data.</text>
</comment>
<sequence>MILLLGGTSESLQIADELTKRRLSFILSVTTDYGEALAKKHTQQVSKQTLTSDTFNKFLNNHHIQLIIDATHPFARVISITAMEMAKKSNVKYIRFERSNLFKTSPYLKLVANLKAACDYLKSLSGTVYLSTGSKTAEEYAKSLGIQRLHIRVLPTERVLTQLTTIGFEADQIDAIEGPFGTNLNFELFKKADAVAVVTKESGRRGGVQEKITACEQLKIPCIIIKRPTIQYPNQVGTFDELWQEMKVLC</sequence>
<gene>
    <name evidence="4" type="primary">cobK</name>
    <name evidence="4" type="ORF">ACFQ22_00760</name>
</gene>
<comment type="pathway">
    <text evidence="1">Cofactor biosynthesis; adenosylcobalamin biosynthesis.</text>
</comment>
<keyword evidence="3 4" id="KW-0560">Oxidoreductase</keyword>
<evidence type="ECO:0000313" key="4">
    <source>
        <dbReference type="EMBL" id="MFD1123894.1"/>
    </source>
</evidence>
<evidence type="ECO:0000313" key="5">
    <source>
        <dbReference type="Proteomes" id="UP001597156"/>
    </source>
</evidence>
<dbReference type="Pfam" id="PF02571">
    <property type="entry name" value="CbiJ"/>
    <property type="match status" value="1"/>
</dbReference>
<dbReference type="NCBIfam" id="TIGR00715">
    <property type="entry name" value="precor6x_red"/>
    <property type="match status" value="1"/>
</dbReference>
<dbReference type="Proteomes" id="UP001597156">
    <property type="component" value="Unassembled WGS sequence"/>
</dbReference>
<organism evidence="4 5">
    <name type="scientific">Lentilactobacillus raoultii</name>
    <dbReference type="NCBI Taxonomy" id="1987503"/>
    <lineage>
        <taxon>Bacteria</taxon>
        <taxon>Bacillati</taxon>
        <taxon>Bacillota</taxon>
        <taxon>Bacilli</taxon>
        <taxon>Lactobacillales</taxon>
        <taxon>Lactobacillaceae</taxon>
        <taxon>Lentilactobacillus</taxon>
    </lineage>
</organism>
<dbReference type="GO" id="GO:0016994">
    <property type="term" value="F:precorrin-6A reductase activity"/>
    <property type="evidence" value="ECO:0007669"/>
    <property type="project" value="UniProtKB-EC"/>
</dbReference>
<protein>
    <submittedName>
        <fullName evidence="4">Precorrin-6A reductase</fullName>
        <ecNumber evidence="4">1.3.1.54</ecNumber>
    </submittedName>
</protein>
<dbReference type="EC" id="1.3.1.54" evidence="4"/>
<dbReference type="EMBL" id="JBHTLH010000004">
    <property type="protein sequence ID" value="MFD1123894.1"/>
    <property type="molecule type" value="Genomic_DNA"/>
</dbReference>
<evidence type="ECO:0000256" key="1">
    <source>
        <dbReference type="ARBA" id="ARBA00004953"/>
    </source>
</evidence>
<dbReference type="InterPro" id="IPR003723">
    <property type="entry name" value="Precorrin-6x_reduct"/>
</dbReference>
<dbReference type="PANTHER" id="PTHR36925:SF1">
    <property type="entry name" value="COBALT-PRECORRIN-6A REDUCTASE"/>
    <property type="match status" value="1"/>
</dbReference>
<dbReference type="RefSeq" id="WP_121979163.1">
    <property type="nucleotide sequence ID" value="NZ_JBHTLH010000004.1"/>
</dbReference>